<evidence type="ECO:0000256" key="1">
    <source>
        <dbReference type="ARBA" id="ARBA00012527"/>
    </source>
</evidence>
<keyword evidence="8" id="KW-1185">Reference proteome</keyword>
<dbReference type="PROSITE" id="PS50054">
    <property type="entry name" value="TYR_PHOSPHATASE_DUAL"/>
    <property type="match status" value="1"/>
</dbReference>
<dbReference type="InterPro" id="IPR016130">
    <property type="entry name" value="Tyr_Pase_AS"/>
</dbReference>
<evidence type="ECO:0000313" key="8">
    <source>
        <dbReference type="Proteomes" id="UP001521116"/>
    </source>
</evidence>
<reference evidence="7 8" key="1">
    <citation type="submission" date="2024-02" db="EMBL/GenBank/DDBJ databases">
        <title>De novo assembly and annotation of 12 fungi associated with fruit tree decline syndrome in Ontario, Canada.</title>
        <authorList>
            <person name="Sulman M."/>
            <person name="Ellouze W."/>
            <person name="Ilyukhin E."/>
        </authorList>
    </citation>
    <scope>NUCLEOTIDE SEQUENCE [LARGE SCALE GENOMIC DNA]</scope>
    <source>
        <strain evidence="7 8">M1-105</strain>
    </source>
</reference>
<comment type="caution">
    <text evidence="7">The sequence shown here is derived from an EMBL/GenBank/DDBJ whole genome shotgun (WGS) entry which is preliminary data.</text>
</comment>
<proteinExistence type="inferred from homology"/>
<sequence>MYNIVVDPGKLPRADTLVDGTDMAPIVRGWVQPGAKGSISQLSQETKGTEEKDVALIDNEESVHADAVTIVSSSATTASSTALSSRRSSFEDRAPARLTRFTPPENFGTVIDGKIFRSSFPQEENFSYLKALKLKSILTLVKEDTPEPYARFIAENGIRHYRVHIPANKGSVCISTEAMVQALMVVLDRSNYPLLIHCNKGKHRTGCVVACLGKALGRNLSQIKEDYHTYAGIKARALDEQFMEAFDERSVLWMARFQGWVPDDEPRSPLSSRTQSPRQAA</sequence>
<comment type="similarity">
    <text evidence="3">Belongs to the protein-tyrosine phosphatase family. Atypical dual-specificity phosphatase Siw14-like subfamily.</text>
</comment>
<gene>
    <name evidence="7" type="primary">SIW14</name>
    <name evidence="7" type="ORF">SLS56_005523</name>
</gene>
<dbReference type="InterPro" id="IPR004861">
    <property type="entry name" value="Siw14-like"/>
</dbReference>
<dbReference type="EMBL" id="JAJVDC020000056">
    <property type="protein sequence ID" value="KAL1629188.1"/>
    <property type="molecule type" value="Genomic_DNA"/>
</dbReference>
<dbReference type="Proteomes" id="UP001521116">
    <property type="component" value="Unassembled WGS sequence"/>
</dbReference>
<dbReference type="Pfam" id="PF03162">
    <property type="entry name" value="Y_phosphatase2"/>
    <property type="match status" value="1"/>
</dbReference>
<comment type="catalytic activity">
    <reaction evidence="5">
        <text>1,5-bis(diphospho)-1D-myo-inositol 2,3,4,6-tetrakisphosphate + H2O = 1-diphospho-1D-myo-inositol 2,3,4,5,6-pentakisphosphate + phosphate + 2 H(+)</text>
        <dbReference type="Rhea" id="RHEA:79699"/>
        <dbReference type="ChEBI" id="CHEBI:15377"/>
        <dbReference type="ChEBI" id="CHEBI:15378"/>
        <dbReference type="ChEBI" id="CHEBI:43474"/>
        <dbReference type="ChEBI" id="CHEBI:74946"/>
        <dbReference type="ChEBI" id="CHEBI:77983"/>
        <dbReference type="EC" id="3.6.1.52"/>
    </reaction>
    <physiologicalReaction direction="left-to-right" evidence="5">
        <dbReference type="Rhea" id="RHEA:79700"/>
    </physiologicalReaction>
</comment>
<feature type="domain" description="Tyrosine-protein phosphatase" evidence="6">
    <location>
        <begin position="106"/>
        <end position="259"/>
    </location>
</feature>
<accession>A0ABR3STA6</accession>
<dbReference type="PANTHER" id="PTHR31126:SF48">
    <property type="entry name" value="INOSITOL PHOSPHATASE SIW14"/>
    <property type="match status" value="1"/>
</dbReference>
<protein>
    <recommendedName>
        <fullName evidence="1">diphosphoinositol-polyphosphate diphosphatase</fullName>
        <ecNumber evidence="1">3.6.1.52</ecNumber>
    </recommendedName>
</protein>
<name>A0ABR3STA6_9PEZI</name>
<evidence type="ECO:0000259" key="6">
    <source>
        <dbReference type="PROSITE" id="PS50054"/>
    </source>
</evidence>
<dbReference type="InterPro" id="IPR029021">
    <property type="entry name" value="Prot-tyrosine_phosphatase-like"/>
</dbReference>
<dbReference type="InterPro" id="IPR020422">
    <property type="entry name" value="TYR_PHOSPHATASE_DUAL_dom"/>
</dbReference>
<dbReference type="EC" id="3.6.1.52" evidence="1"/>
<dbReference type="Gene3D" id="3.90.190.10">
    <property type="entry name" value="Protein tyrosine phosphatase superfamily"/>
    <property type="match status" value="1"/>
</dbReference>
<dbReference type="SUPFAM" id="SSF52799">
    <property type="entry name" value="(Phosphotyrosine protein) phosphatases II"/>
    <property type="match status" value="1"/>
</dbReference>
<dbReference type="PROSITE" id="PS00383">
    <property type="entry name" value="TYR_PHOSPHATASE_1"/>
    <property type="match status" value="1"/>
</dbReference>
<evidence type="ECO:0000256" key="5">
    <source>
        <dbReference type="ARBA" id="ARBA00047927"/>
    </source>
</evidence>
<evidence type="ECO:0000256" key="3">
    <source>
        <dbReference type="ARBA" id="ARBA00044949"/>
    </source>
</evidence>
<keyword evidence="2" id="KW-0378">Hydrolase</keyword>
<organism evidence="7 8">
    <name type="scientific">Neofusicoccum ribis</name>
    <dbReference type="NCBI Taxonomy" id="45134"/>
    <lineage>
        <taxon>Eukaryota</taxon>
        <taxon>Fungi</taxon>
        <taxon>Dikarya</taxon>
        <taxon>Ascomycota</taxon>
        <taxon>Pezizomycotina</taxon>
        <taxon>Dothideomycetes</taxon>
        <taxon>Dothideomycetes incertae sedis</taxon>
        <taxon>Botryosphaeriales</taxon>
        <taxon>Botryosphaeriaceae</taxon>
        <taxon>Neofusicoccum</taxon>
    </lineage>
</organism>
<dbReference type="PANTHER" id="PTHR31126">
    <property type="entry name" value="TYROSINE-PROTEIN PHOSPHATASE"/>
    <property type="match status" value="1"/>
</dbReference>
<comment type="catalytic activity">
    <reaction evidence="4">
        <text>5-diphospho-1D-myo-inositol 1,2,3,4,6-pentakisphosphate + H2O = 1D-myo-inositol hexakisphosphate + phosphate + H(+)</text>
        <dbReference type="Rhea" id="RHEA:22384"/>
        <dbReference type="ChEBI" id="CHEBI:15377"/>
        <dbReference type="ChEBI" id="CHEBI:15378"/>
        <dbReference type="ChEBI" id="CHEBI:43474"/>
        <dbReference type="ChEBI" id="CHEBI:58130"/>
        <dbReference type="ChEBI" id="CHEBI:58628"/>
        <dbReference type="EC" id="3.6.1.52"/>
    </reaction>
    <physiologicalReaction direction="left-to-right" evidence="4">
        <dbReference type="Rhea" id="RHEA:22385"/>
    </physiologicalReaction>
</comment>
<evidence type="ECO:0000256" key="2">
    <source>
        <dbReference type="ARBA" id="ARBA00022801"/>
    </source>
</evidence>
<evidence type="ECO:0000313" key="7">
    <source>
        <dbReference type="EMBL" id="KAL1629188.1"/>
    </source>
</evidence>
<evidence type="ECO:0000256" key="4">
    <source>
        <dbReference type="ARBA" id="ARBA00047342"/>
    </source>
</evidence>